<dbReference type="InterPro" id="IPR000916">
    <property type="entry name" value="Bet_v_I/MLP"/>
</dbReference>
<accession>A0A3Q7GMC8</accession>
<reference evidence="2" key="1">
    <citation type="journal article" date="2012" name="Nature">
        <title>The tomato genome sequence provides insights into fleshy fruit evolution.</title>
        <authorList>
            <consortium name="Tomato Genome Consortium"/>
        </authorList>
    </citation>
    <scope>NUCLEOTIDE SEQUENCE [LARGE SCALE GENOMIC DNA]</scope>
    <source>
        <strain evidence="2">cv. Heinz 1706</strain>
    </source>
</reference>
<evidence type="ECO:0000259" key="1">
    <source>
        <dbReference type="Pfam" id="PF00407"/>
    </source>
</evidence>
<dbReference type="EnsemblPlants" id="Solyc05g046170.1.1">
    <property type="protein sequence ID" value="Solyc05g046170.1.1.1"/>
    <property type="gene ID" value="Solyc05g046170.1"/>
</dbReference>
<feature type="domain" description="Bet v I/Major latex protein" evidence="1">
    <location>
        <begin position="6"/>
        <end position="53"/>
    </location>
</feature>
<dbReference type="Pfam" id="PF00407">
    <property type="entry name" value="Bet_v_1"/>
    <property type="match status" value="1"/>
</dbReference>
<dbReference type="Gramene" id="Solyc05g046170.1.1">
    <property type="protein sequence ID" value="Solyc05g046170.1.1.1"/>
    <property type="gene ID" value="Solyc05g046170.1"/>
</dbReference>
<sequence length="67" mass="7959">MSLKGDVFHEFFRQRPHHLSNICPDKIQNVNIHEGEWGTVGSINFWNFTHGKHILYLILIFIMNMVH</sequence>
<dbReference type="Gene3D" id="3.30.530.20">
    <property type="match status" value="1"/>
</dbReference>
<dbReference type="InterPro" id="IPR051761">
    <property type="entry name" value="MLP-like_ligand-binding"/>
</dbReference>
<dbReference type="GO" id="GO:0006952">
    <property type="term" value="P:defense response"/>
    <property type="evidence" value="ECO:0007669"/>
    <property type="project" value="InterPro"/>
</dbReference>
<dbReference type="SUPFAM" id="SSF55961">
    <property type="entry name" value="Bet v1-like"/>
    <property type="match status" value="1"/>
</dbReference>
<name>A0A3Q7GMC8_SOLLC</name>
<dbReference type="InterPro" id="IPR023393">
    <property type="entry name" value="START-like_dom_sf"/>
</dbReference>
<dbReference type="Proteomes" id="UP000004994">
    <property type="component" value="Chromosome 5"/>
</dbReference>
<dbReference type="AlphaFoldDB" id="A0A3Q7GMC8"/>
<dbReference type="PaxDb" id="4081-Solyc05g046170.1.1"/>
<evidence type="ECO:0000313" key="2">
    <source>
        <dbReference type="EnsemblPlants" id="Solyc05g046170.1.1.1"/>
    </source>
</evidence>
<keyword evidence="3" id="KW-1185">Reference proteome</keyword>
<dbReference type="InParanoid" id="A0A3Q7GMC8"/>
<evidence type="ECO:0000313" key="3">
    <source>
        <dbReference type="Proteomes" id="UP000004994"/>
    </source>
</evidence>
<reference evidence="2" key="2">
    <citation type="submission" date="2019-01" db="UniProtKB">
        <authorList>
            <consortium name="EnsemblPlants"/>
        </authorList>
    </citation>
    <scope>IDENTIFICATION</scope>
    <source>
        <strain evidence="2">cv. Heinz 1706</strain>
    </source>
</reference>
<protein>
    <recommendedName>
        <fullName evidence="1">Bet v I/Major latex protein domain-containing protein</fullName>
    </recommendedName>
</protein>
<organism evidence="2">
    <name type="scientific">Solanum lycopersicum</name>
    <name type="common">Tomato</name>
    <name type="synonym">Lycopersicon esculentum</name>
    <dbReference type="NCBI Taxonomy" id="4081"/>
    <lineage>
        <taxon>Eukaryota</taxon>
        <taxon>Viridiplantae</taxon>
        <taxon>Streptophyta</taxon>
        <taxon>Embryophyta</taxon>
        <taxon>Tracheophyta</taxon>
        <taxon>Spermatophyta</taxon>
        <taxon>Magnoliopsida</taxon>
        <taxon>eudicotyledons</taxon>
        <taxon>Gunneridae</taxon>
        <taxon>Pentapetalae</taxon>
        <taxon>asterids</taxon>
        <taxon>lamiids</taxon>
        <taxon>Solanales</taxon>
        <taxon>Solanaceae</taxon>
        <taxon>Solanoideae</taxon>
        <taxon>Solaneae</taxon>
        <taxon>Solanum</taxon>
        <taxon>Solanum subgen. Lycopersicon</taxon>
    </lineage>
</organism>
<proteinExistence type="predicted"/>
<dbReference type="PANTHER" id="PTHR31907">
    <property type="entry name" value="MLP-LIKE PROTEIN 423"/>
    <property type="match status" value="1"/>
</dbReference>